<evidence type="ECO:0000313" key="17">
    <source>
        <dbReference type="RefSeq" id="XP_013419964.1"/>
    </source>
</evidence>
<dbReference type="UniPathway" id="UPA00378"/>
<evidence type="ECO:0000313" key="21">
    <source>
        <dbReference type="RefSeq" id="XP_013419968.1"/>
    </source>
</evidence>
<dbReference type="RefSeq" id="XP_013419963.1">
    <property type="nucleotide sequence ID" value="XM_013564509.2"/>
</dbReference>
<keyword evidence="8 12" id="KW-1133">Transmembrane helix</keyword>
<evidence type="ECO:0000259" key="13">
    <source>
        <dbReference type="Pfam" id="PF00852"/>
    </source>
</evidence>
<dbReference type="GO" id="GO:0000139">
    <property type="term" value="C:Golgi membrane"/>
    <property type="evidence" value="ECO:0007669"/>
    <property type="project" value="UniProtKB-SubCell"/>
</dbReference>
<evidence type="ECO:0000256" key="5">
    <source>
        <dbReference type="ARBA" id="ARBA00022679"/>
    </source>
</evidence>
<dbReference type="Pfam" id="PF17039">
    <property type="entry name" value="Glyco_tran_10_N"/>
    <property type="match status" value="1"/>
</dbReference>
<dbReference type="FunFam" id="3.40.50.11660:FF:000002">
    <property type="entry name" value="Alpha-(1,3)-fucosyltransferase"/>
    <property type="match status" value="1"/>
</dbReference>
<dbReference type="PANTHER" id="PTHR48438">
    <property type="entry name" value="ALPHA-(1,3)-FUCOSYLTRANSFERASE C-RELATED"/>
    <property type="match status" value="1"/>
</dbReference>
<dbReference type="RefSeq" id="XP_013419972.1">
    <property type="nucleotide sequence ID" value="XM_013564518.2"/>
</dbReference>
<dbReference type="RefSeq" id="XP_013419964.1">
    <property type="nucleotide sequence ID" value="XM_013564510.2"/>
</dbReference>
<evidence type="ECO:0000256" key="11">
    <source>
        <dbReference type="ARBA" id="ARBA00023180"/>
    </source>
</evidence>
<dbReference type="RefSeq" id="XP_013419971.1">
    <property type="nucleotide sequence ID" value="XM_013564517.2"/>
</dbReference>
<reference evidence="16 17" key="1">
    <citation type="submission" date="2025-04" db="UniProtKB">
        <authorList>
            <consortium name="RefSeq"/>
        </authorList>
    </citation>
    <scope>IDENTIFICATION</scope>
    <source>
        <tissue evidence="16 17">Gonads</tissue>
    </source>
</reference>
<dbReference type="OrthoDB" id="427096at2759"/>
<gene>
    <name evidence="16 17 18 19 20 21 22 23 24 25" type="primary">LOC106180509</name>
</gene>
<keyword evidence="11" id="KW-0325">Glycoprotein</keyword>
<evidence type="ECO:0000313" key="18">
    <source>
        <dbReference type="RefSeq" id="XP_013419965.1"/>
    </source>
</evidence>
<dbReference type="Proteomes" id="UP000085678">
    <property type="component" value="Unplaced"/>
</dbReference>
<dbReference type="STRING" id="7574.A0A1S3KBV1"/>
<feature type="domain" description="Fucosyltransferase N-terminal" evidence="14">
    <location>
        <begin position="63"/>
        <end position="171"/>
    </location>
</feature>
<dbReference type="EC" id="2.4.1.-" evidence="12"/>
<evidence type="ECO:0000259" key="14">
    <source>
        <dbReference type="Pfam" id="PF17039"/>
    </source>
</evidence>
<dbReference type="KEGG" id="lak:106180509"/>
<evidence type="ECO:0000313" key="19">
    <source>
        <dbReference type="RefSeq" id="XP_013419966.1"/>
    </source>
</evidence>
<evidence type="ECO:0000313" key="24">
    <source>
        <dbReference type="RefSeq" id="XP_013419972.1"/>
    </source>
</evidence>
<dbReference type="RefSeq" id="XP_013419973.1">
    <property type="nucleotide sequence ID" value="XM_013564519.1"/>
</dbReference>
<evidence type="ECO:0000313" key="15">
    <source>
        <dbReference type="Proteomes" id="UP000085678"/>
    </source>
</evidence>
<evidence type="ECO:0000313" key="22">
    <source>
        <dbReference type="RefSeq" id="XP_013419970.1"/>
    </source>
</evidence>
<evidence type="ECO:0000313" key="20">
    <source>
        <dbReference type="RefSeq" id="XP_013419967.1"/>
    </source>
</evidence>
<evidence type="ECO:0000256" key="8">
    <source>
        <dbReference type="ARBA" id="ARBA00022989"/>
    </source>
</evidence>
<comment type="pathway">
    <text evidence="2">Protein modification; protein glycosylation.</text>
</comment>
<evidence type="ECO:0000256" key="12">
    <source>
        <dbReference type="RuleBase" id="RU003832"/>
    </source>
</evidence>
<keyword evidence="10 12" id="KW-0472">Membrane</keyword>
<dbReference type="RefSeq" id="XP_013419965.1">
    <property type="nucleotide sequence ID" value="XM_013564511.2"/>
</dbReference>
<evidence type="ECO:0000313" key="16">
    <source>
        <dbReference type="RefSeq" id="XP_013419963.1"/>
    </source>
</evidence>
<evidence type="ECO:0000256" key="3">
    <source>
        <dbReference type="ARBA" id="ARBA00008919"/>
    </source>
</evidence>
<comment type="similarity">
    <text evidence="3 12">Belongs to the glycosyltransferase 10 family.</text>
</comment>
<feature type="domain" description="Fucosyltransferase C-terminal" evidence="13">
    <location>
        <begin position="191"/>
        <end position="388"/>
    </location>
</feature>
<name>A0A1S3KBV1_LINAN</name>
<evidence type="ECO:0000256" key="7">
    <source>
        <dbReference type="ARBA" id="ARBA00022968"/>
    </source>
</evidence>
<dbReference type="InterPro" id="IPR038577">
    <property type="entry name" value="GT10-like_C_sf"/>
</dbReference>
<dbReference type="Gene3D" id="3.40.50.11660">
    <property type="entry name" value="Glycosyl transferase family 10, C-terminal domain"/>
    <property type="match status" value="1"/>
</dbReference>
<organism evidence="15 24">
    <name type="scientific">Lingula anatina</name>
    <name type="common">Brachiopod</name>
    <name type="synonym">Lingula unguis</name>
    <dbReference type="NCBI Taxonomy" id="7574"/>
    <lineage>
        <taxon>Eukaryota</taxon>
        <taxon>Metazoa</taxon>
        <taxon>Spiralia</taxon>
        <taxon>Lophotrochozoa</taxon>
        <taxon>Brachiopoda</taxon>
        <taxon>Linguliformea</taxon>
        <taxon>Lingulata</taxon>
        <taxon>Lingulida</taxon>
        <taxon>Linguloidea</taxon>
        <taxon>Lingulidae</taxon>
        <taxon>Lingula</taxon>
    </lineage>
</organism>
<dbReference type="RefSeq" id="XP_013419970.1">
    <property type="nucleotide sequence ID" value="XM_013564516.1"/>
</dbReference>
<dbReference type="RefSeq" id="XP_013419966.1">
    <property type="nucleotide sequence ID" value="XM_013564512.2"/>
</dbReference>
<keyword evidence="9 12" id="KW-0333">Golgi apparatus</keyword>
<evidence type="ECO:0000313" key="23">
    <source>
        <dbReference type="RefSeq" id="XP_013419971.1"/>
    </source>
</evidence>
<evidence type="ECO:0000256" key="4">
    <source>
        <dbReference type="ARBA" id="ARBA00022676"/>
    </source>
</evidence>
<dbReference type="RefSeq" id="XP_013419968.1">
    <property type="nucleotide sequence ID" value="XM_013564514.2"/>
</dbReference>
<keyword evidence="5 12" id="KW-0808">Transferase</keyword>
<dbReference type="SUPFAM" id="SSF53756">
    <property type="entry name" value="UDP-Glycosyltransferase/glycogen phosphorylase"/>
    <property type="match status" value="1"/>
</dbReference>
<dbReference type="PANTHER" id="PTHR48438:SF1">
    <property type="entry name" value="ALPHA-(1,3)-FUCOSYLTRANSFERASE C-RELATED"/>
    <property type="match status" value="1"/>
</dbReference>
<evidence type="ECO:0000256" key="10">
    <source>
        <dbReference type="ARBA" id="ARBA00023136"/>
    </source>
</evidence>
<dbReference type="InterPro" id="IPR031481">
    <property type="entry name" value="Glyco_tran_10_N"/>
</dbReference>
<keyword evidence="4 12" id="KW-0328">Glycosyltransferase</keyword>
<dbReference type="GO" id="GO:0032580">
    <property type="term" value="C:Golgi cisterna membrane"/>
    <property type="evidence" value="ECO:0007669"/>
    <property type="project" value="UniProtKB-SubCell"/>
</dbReference>
<dbReference type="GO" id="GO:0008417">
    <property type="term" value="F:fucosyltransferase activity"/>
    <property type="evidence" value="ECO:0007669"/>
    <property type="project" value="InterPro"/>
</dbReference>
<dbReference type="Pfam" id="PF00852">
    <property type="entry name" value="Glyco_transf_10"/>
    <property type="match status" value="1"/>
</dbReference>
<keyword evidence="6 12" id="KW-0812">Transmembrane</keyword>
<feature type="transmembrane region" description="Helical" evidence="12">
    <location>
        <begin position="9"/>
        <end position="29"/>
    </location>
</feature>
<evidence type="ECO:0000256" key="2">
    <source>
        <dbReference type="ARBA" id="ARBA00004922"/>
    </source>
</evidence>
<dbReference type="InterPro" id="IPR055270">
    <property type="entry name" value="Glyco_tran_10_C"/>
</dbReference>
<proteinExistence type="inferred from homology"/>
<dbReference type="RefSeq" id="XP_013419967.1">
    <property type="nucleotide sequence ID" value="XM_013564513.2"/>
</dbReference>
<keyword evidence="7" id="KW-0735">Signal-anchor</keyword>
<sequence length="405" mass="47607">MKTFVSFRVCFWILGTWVVVSVILIAWSLTEFTKYSTNSELQDQGRLQHGEVDETPDPNKNYKKIILLWGETFKKAMQLANLRNGDFLDNFKCKSTSCEFTTDKSVLENANAVIFDGNNLPESPPAKKKHHVWIFYSNEPPKRNARDNLKNWRNAFNLTMTYKRDSNIRFRLGNFTRRRQSLSKKYNSCGSKKRSVAWINDDCVTQSKREEYVKQLQKHIKVDIFGKCGDYLNCSLSHGRQQKNGQHIDFSNDDRERTQTCMQHIEQHYRFYLSFEEQLCQDYVAPELFETLQQDVIPVIRSGANLNALDAPYSFINTKDFKTPARLAKYLNFLDKNPRKCDQYFEWKNKYIATANRAMFSGAHWCELCAKLNQAHGRRTFHTTLENWWAHNTNCRDPDDLYVLI</sequence>
<comment type="subcellular location">
    <subcellularLocation>
        <location evidence="1">Golgi apparatus membrane</location>
        <topology evidence="1">Single-pass type II membrane protein</topology>
    </subcellularLocation>
    <subcellularLocation>
        <location evidence="12">Golgi apparatus</location>
        <location evidence="12">Golgi stack membrane</location>
        <topology evidence="12">Single-pass type II membrane protein</topology>
    </subcellularLocation>
</comment>
<evidence type="ECO:0000313" key="25">
    <source>
        <dbReference type="RefSeq" id="XP_013419973.1"/>
    </source>
</evidence>
<keyword evidence="15" id="KW-1185">Reference proteome</keyword>
<dbReference type="AlphaFoldDB" id="A0A1S3KBV1"/>
<evidence type="ECO:0000256" key="9">
    <source>
        <dbReference type="ARBA" id="ARBA00023034"/>
    </source>
</evidence>
<dbReference type="GeneID" id="106180509"/>
<dbReference type="InterPro" id="IPR001503">
    <property type="entry name" value="Glyco_trans_10"/>
</dbReference>
<protein>
    <recommendedName>
        <fullName evidence="12">Fucosyltransferase</fullName>
        <ecNumber evidence="12">2.4.1.-</ecNumber>
    </recommendedName>
</protein>
<accession>A0A1S3KBV1</accession>
<evidence type="ECO:0000256" key="6">
    <source>
        <dbReference type="ARBA" id="ARBA00022692"/>
    </source>
</evidence>
<evidence type="ECO:0000256" key="1">
    <source>
        <dbReference type="ARBA" id="ARBA00004323"/>
    </source>
</evidence>